<dbReference type="EnsemblMetazoa" id="GPAI021570-RA">
    <property type="protein sequence ID" value="GPAI021570-PA"/>
    <property type="gene ID" value="GPAI021570"/>
</dbReference>
<keyword evidence="2" id="KW-1185">Reference proteome</keyword>
<sequence>MKAPLCRFEEEFAAYCARDGVVSGASTLAGRNLSKHKIKILGDGVGITLFYRILEYHRYFHRFSQPGYRARIFCGAVEDMVPEEIRVVVSGYNRPVNWWSFEVLTKRITDWGFAISVQQQNVTYNKNIGSNSTCTGVNK</sequence>
<name>A0A1A9ZQ58_GLOPL</name>
<reference evidence="1" key="2">
    <citation type="submission" date="2020-05" db="UniProtKB">
        <authorList>
            <consortium name="EnsemblMetazoa"/>
        </authorList>
    </citation>
    <scope>IDENTIFICATION</scope>
    <source>
        <strain evidence="1">IAEA</strain>
    </source>
</reference>
<protein>
    <submittedName>
        <fullName evidence="1">Uncharacterized protein</fullName>
    </submittedName>
</protein>
<organism evidence="1 2">
    <name type="scientific">Glossina pallidipes</name>
    <name type="common">Tsetse fly</name>
    <dbReference type="NCBI Taxonomy" id="7398"/>
    <lineage>
        <taxon>Eukaryota</taxon>
        <taxon>Metazoa</taxon>
        <taxon>Ecdysozoa</taxon>
        <taxon>Arthropoda</taxon>
        <taxon>Hexapoda</taxon>
        <taxon>Insecta</taxon>
        <taxon>Pterygota</taxon>
        <taxon>Neoptera</taxon>
        <taxon>Endopterygota</taxon>
        <taxon>Diptera</taxon>
        <taxon>Brachycera</taxon>
        <taxon>Muscomorpha</taxon>
        <taxon>Hippoboscoidea</taxon>
        <taxon>Glossinidae</taxon>
        <taxon>Glossina</taxon>
    </lineage>
</organism>
<dbReference type="VEuPathDB" id="VectorBase:GPAI021570"/>
<evidence type="ECO:0000313" key="1">
    <source>
        <dbReference type="EnsemblMetazoa" id="GPAI021570-PA"/>
    </source>
</evidence>
<dbReference type="AlphaFoldDB" id="A0A1A9ZQ58"/>
<dbReference type="STRING" id="7398.A0A1A9ZQ58"/>
<accession>A0A1A9ZQ58</accession>
<dbReference type="Proteomes" id="UP000092445">
    <property type="component" value="Unassembled WGS sequence"/>
</dbReference>
<proteinExistence type="predicted"/>
<reference evidence="2" key="1">
    <citation type="submission" date="2014-03" db="EMBL/GenBank/DDBJ databases">
        <authorList>
            <person name="Aksoy S."/>
            <person name="Warren W."/>
            <person name="Wilson R.K."/>
        </authorList>
    </citation>
    <scope>NUCLEOTIDE SEQUENCE [LARGE SCALE GENOMIC DNA]</scope>
    <source>
        <strain evidence="2">IAEA</strain>
    </source>
</reference>
<evidence type="ECO:0000313" key="2">
    <source>
        <dbReference type="Proteomes" id="UP000092445"/>
    </source>
</evidence>